<sequence>MNIRSVLASGTRNQEAAAHTGSPGLLMGTGSSSHRLTRLVDEDRQQLTQAHQAGRWGQAAAHTGSPGWLMGTGSSSHRLTRLVGGDR</sequence>
<accession>A0AAE0YXQ9</accession>
<keyword evidence="3" id="KW-1185">Reference proteome</keyword>
<dbReference type="Proteomes" id="UP001283361">
    <property type="component" value="Unassembled WGS sequence"/>
</dbReference>
<protein>
    <submittedName>
        <fullName evidence="2">Uncharacterized protein</fullName>
    </submittedName>
</protein>
<dbReference type="AlphaFoldDB" id="A0AAE0YXQ9"/>
<dbReference type="EMBL" id="JAWDGP010005163">
    <property type="protein sequence ID" value="KAK3759144.1"/>
    <property type="molecule type" value="Genomic_DNA"/>
</dbReference>
<feature type="region of interest" description="Disordered" evidence="1">
    <location>
        <begin position="47"/>
        <end position="87"/>
    </location>
</feature>
<evidence type="ECO:0000256" key="1">
    <source>
        <dbReference type="SAM" id="MobiDB-lite"/>
    </source>
</evidence>
<comment type="caution">
    <text evidence="2">The sequence shown here is derived from an EMBL/GenBank/DDBJ whole genome shotgun (WGS) entry which is preliminary data.</text>
</comment>
<reference evidence="2" key="1">
    <citation type="journal article" date="2023" name="G3 (Bethesda)">
        <title>A reference genome for the long-term kleptoplast-retaining sea slug Elysia crispata morphotype clarki.</title>
        <authorList>
            <person name="Eastman K.E."/>
            <person name="Pendleton A.L."/>
            <person name="Shaikh M.A."/>
            <person name="Suttiyut T."/>
            <person name="Ogas R."/>
            <person name="Tomko P."/>
            <person name="Gavelis G."/>
            <person name="Widhalm J.R."/>
            <person name="Wisecaver J.H."/>
        </authorList>
    </citation>
    <scope>NUCLEOTIDE SEQUENCE</scope>
    <source>
        <strain evidence="2">ECLA1</strain>
    </source>
</reference>
<gene>
    <name evidence="2" type="ORF">RRG08_033389</name>
</gene>
<feature type="region of interest" description="Disordered" evidence="1">
    <location>
        <begin position="1"/>
        <end position="34"/>
    </location>
</feature>
<evidence type="ECO:0000313" key="3">
    <source>
        <dbReference type="Proteomes" id="UP001283361"/>
    </source>
</evidence>
<name>A0AAE0YXQ9_9GAST</name>
<proteinExistence type="predicted"/>
<evidence type="ECO:0000313" key="2">
    <source>
        <dbReference type="EMBL" id="KAK3759144.1"/>
    </source>
</evidence>
<organism evidence="2 3">
    <name type="scientific">Elysia crispata</name>
    <name type="common">lettuce slug</name>
    <dbReference type="NCBI Taxonomy" id="231223"/>
    <lineage>
        <taxon>Eukaryota</taxon>
        <taxon>Metazoa</taxon>
        <taxon>Spiralia</taxon>
        <taxon>Lophotrochozoa</taxon>
        <taxon>Mollusca</taxon>
        <taxon>Gastropoda</taxon>
        <taxon>Heterobranchia</taxon>
        <taxon>Euthyneura</taxon>
        <taxon>Panpulmonata</taxon>
        <taxon>Sacoglossa</taxon>
        <taxon>Placobranchoidea</taxon>
        <taxon>Plakobranchidae</taxon>
        <taxon>Elysia</taxon>
    </lineage>
</organism>